<keyword evidence="1" id="KW-0175">Coiled coil</keyword>
<feature type="coiled-coil region" evidence="1">
    <location>
        <begin position="138"/>
        <end position="165"/>
    </location>
</feature>
<evidence type="ECO:0000256" key="1">
    <source>
        <dbReference type="SAM" id="Coils"/>
    </source>
</evidence>
<name>A0A1Y2ACJ2_9FUNG</name>
<organism evidence="3 4">
    <name type="scientific">Rhizoclosmatium globosum</name>
    <dbReference type="NCBI Taxonomy" id="329046"/>
    <lineage>
        <taxon>Eukaryota</taxon>
        <taxon>Fungi</taxon>
        <taxon>Fungi incertae sedis</taxon>
        <taxon>Chytridiomycota</taxon>
        <taxon>Chytridiomycota incertae sedis</taxon>
        <taxon>Chytridiomycetes</taxon>
        <taxon>Chytridiales</taxon>
        <taxon>Chytriomycetaceae</taxon>
        <taxon>Rhizoclosmatium</taxon>
    </lineage>
</organism>
<gene>
    <name evidence="3" type="ORF">BCR33DRAFT_275378</name>
</gene>
<reference evidence="3 4" key="1">
    <citation type="submission" date="2016-07" db="EMBL/GenBank/DDBJ databases">
        <title>Pervasive Adenine N6-methylation of Active Genes in Fungi.</title>
        <authorList>
            <consortium name="DOE Joint Genome Institute"/>
            <person name="Mondo S.J."/>
            <person name="Dannebaum R.O."/>
            <person name="Kuo R.C."/>
            <person name="Labutti K."/>
            <person name="Haridas S."/>
            <person name="Kuo A."/>
            <person name="Salamov A."/>
            <person name="Ahrendt S.R."/>
            <person name="Lipzen A."/>
            <person name="Sullivan W."/>
            <person name="Andreopoulos W.B."/>
            <person name="Clum A."/>
            <person name="Lindquist E."/>
            <person name="Daum C."/>
            <person name="Ramamoorthy G.K."/>
            <person name="Gryganskyi A."/>
            <person name="Culley D."/>
            <person name="Magnuson J.K."/>
            <person name="James T.Y."/>
            <person name="O'Malley M.A."/>
            <person name="Stajich J.E."/>
            <person name="Spatafora J.W."/>
            <person name="Visel A."/>
            <person name="Grigoriev I.V."/>
        </authorList>
    </citation>
    <scope>NUCLEOTIDE SEQUENCE [LARGE SCALE GENOMIC DNA]</scope>
    <source>
        <strain evidence="3 4">JEL800</strain>
    </source>
</reference>
<feature type="compositionally biased region" description="Basic and acidic residues" evidence="2">
    <location>
        <begin position="86"/>
        <end position="99"/>
    </location>
</feature>
<dbReference type="Proteomes" id="UP000193642">
    <property type="component" value="Unassembled WGS sequence"/>
</dbReference>
<protein>
    <submittedName>
        <fullName evidence="3">Uncharacterized protein</fullName>
    </submittedName>
</protein>
<feature type="compositionally biased region" description="Low complexity" evidence="2">
    <location>
        <begin position="1"/>
        <end position="22"/>
    </location>
</feature>
<proteinExistence type="predicted"/>
<sequence length="260" mass="28549">MTSRNSMSSRHSMSSQQSIRQSNDQLTLPKKQRSPVQKVSYTFKSEVMSPTLSIKSRISIDDREMLPTEYAIEVAAKNSRSSTAGRDADRRSIVAETPKKSQRSIQSLEHGRAGSIGPSPKGSAHSIISNHKQTVAELEKMKVLAAQMEARMQLLEEQNQKLTALVTAQSVDRYSITYGSRPPDKVALAATVAMDYKSLSITNSTPSPKTITAAPLQKQFPRGSFFQAPLLSSIAGSTELETREYKSRSNSFDGNFALCS</sequence>
<accession>A0A1Y2ACJ2</accession>
<feature type="region of interest" description="Disordered" evidence="2">
    <location>
        <begin position="77"/>
        <end position="127"/>
    </location>
</feature>
<feature type="region of interest" description="Disordered" evidence="2">
    <location>
        <begin position="1"/>
        <end position="39"/>
    </location>
</feature>
<dbReference type="AlphaFoldDB" id="A0A1Y2ACJ2"/>
<evidence type="ECO:0000313" key="3">
    <source>
        <dbReference type="EMBL" id="ORY19990.1"/>
    </source>
</evidence>
<dbReference type="EMBL" id="MCGO01000262">
    <property type="protein sequence ID" value="ORY19990.1"/>
    <property type="molecule type" value="Genomic_DNA"/>
</dbReference>
<evidence type="ECO:0000256" key="2">
    <source>
        <dbReference type="SAM" id="MobiDB-lite"/>
    </source>
</evidence>
<keyword evidence="4" id="KW-1185">Reference proteome</keyword>
<comment type="caution">
    <text evidence="3">The sequence shown here is derived from an EMBL/GenBank/DDBJ whole genome shotgun (WGS) entry which is preliminary data.</text>
</comment>
<evidence type="ECO:0000313" key="4">
    <source>
        <dbReference type="Proteomes" id="UP000193642"/>
    </source>
</evidence>